<name>A0A0E3MJ37_SACSO</name>
<keyword evidence="2 8" id="KW-0540">Nuclease</keyword>
<keyword evidence="5 8" id="KW-0378">Hydrolase</keyword>
<organism evidence="11 23">
    <name type="scientific">Saccharolobus solfataricus</name>
    <name type="common">Sulfolobus solfataricus</name>
    <dbReference type="NCBI Taxonomy" id="2287"/>
    <lineage>
        <taxon>Archaea</taxon>
        <taxon>Thermoproteota</taxon>
        <taxon>Thermoprotei</taxon>
        <taxon>Sulfolobales</taxon>
        <taxon>Sulfolobaceae</taxon>
        <taxon>Saccharolobus</taxon>
    </lineage>
</organism>
<evidence type="ECO:0000256" key="3">
    <source>
        <dbReference type="ARBA" id="ARBA00022723"/>
    </source>
</evidence>
<gene>
    <name evidence="8 11" type="primary">cas2</name>
    <name evidence="19" type="ORF">HFC64_02295</name>
    <name evidence="20" type="ORF">SSOP1_1526</name>
    <name evidence="11" type="ORF">SULA_2315</name>
    <name evidence="9" type="ORF">SULB_2316</name>
    <name evidence="10" type="ORF">SULC_2313</name>
    <name evidence="12" type="ORF">SULG_11705</name>
    <name evidence="13" type="ORF">SULH_11705</name>
    <name evidence="14" type="ORF">SULI_11705</name>
    <name evidence="15" type="ORF">SULM_11695</name>
    <name evidence="16" type="ORF">SULN_11695</name>
    <name evidence="17" type="ORF">SULO_11705</name>
    <name evidence="18" type="ORF">SULZ_11695</name>
</gene>
<dbReference type="EMBL" id="CP033240">
    <property type="protein sequence ID" value="AZF82033.1"/>
    <property type="molecule type" value="Genomic_DNA"/>
</dbReference>
<evidence type="ECO:0000313" key="12">
    <source>
        <dbReference type="EMBL" id="AZF68958.1"/>
    </source>
</evidence>
<dbReference type="Proteomes" id="UP000033106">
    <property type="component" value="Chromosome"/>
</dbReference>
<sequence>MAMLYLIFYDITDDNLRNRVAEFLKKKGLDRIQYSVFMGDLNSSRLKDVEAGLKIIGNRKKLQEDERFFILIVPITENQFRERIVIGYSGSEREEKSNVVW</sequence>
<evidence type="ECO:0000256" key="6">
    <source>
        <dbReference type="ARBA" id="ARBA00022842"/>
    </source>
</evidence>
<dbReference type="Proteomes" id="UP000076770">
    <property type="component" value="Chromosome i"/>
</dbReference>
<accession>A0A0E3MJ37</accession>
<reference evidence="19 32" key="6">
    <citation type="journal article" date="2020" name="Nat. Commun.">
        <title>The structures of two archaeal type IV pili illuminate evolutionary relationships.</title>
        <authorList>
            <person name="Wang F."/>
            <person name="Baquero D.P."/>
            <person name="Su Z."/>
            <person name="Beltran L.C."/>
            <person name="Prangishvili D."/>
            <person name="Krupovic M."/>
            <person name="Egelman E.H."/>
        </authorList>
    </citation>
    <scope>NUCLEOTIDE SEQUENCE [LARGE SCALE GENOMIC DNA]</scope>
    <source>
        <strain evidence="19 32">POZ149</strain>
    </source>
</reference>
<dbReference type="EMBL" id="CP033239">
    <property type="protein sequence ID" value="AZF79428.1"/>
    <property type="molecule type" value="Genomic_DNA"/>
</dbReference>
<dbReference type="EMBL" id="CP033235">
    <property type="protein sequence ID" value="AZF68958.1"/>
    <property type="molecule type" value="Genomic_DNA"/>
</dbReference>
<reference evidence="24" key="2">
    <citation type="submission" date="2016-04" db="EMBL/GenBank/DDBJ databases">
        <authorList>
            <person name="Shah S.A."/>
            <person name="Garrett R.A."/>
        </authorList>
    </citation>
    <scope>NUCLEOTIDE SEQUENCE [LARGE SCALE GENOMIC DNA]</scope>
    <source>
        <strain evidence="24">ATCC 35091 / DSM 1616 / JCM 8930 / NBRC 15331 / P1</strain>
    </source>
</reference>
<dbReference type="KEGG" id="ssof:SULC_2313"/>
<dbReference type="HAMAP" id="MF_01471">
    <property type="entry name" value="Cas2"/>
    <property type="match status" value="1"/>
</dbReference>
<dbReference type="PANTHER" id="PTHR34405">
    <property type="entry name" value="CRISPR-ASSOCIATED ENDORIBONUCLEASE CAS2"/>
    <property type="match status" value="1"/>
</dbReference>
<evidence type="ECO:0000313" key="29">
    <source>
        <dbReference type="Proteomes" id="UP000275843"/>
    </source>
</evidence>
<evidence type="ECO:0000313" key="19">
    <source>
        <dbReference type="EMBL" id="QPG48930.1"/>
    </source>
</evidence>
<dbReference type="GeneID" id="1454418"/>
<dbReference type="Proteomes" id="UP000273194">
    <property type="component" value="Chromosome"/>
</dbReference>
<evidence type="ECO:0000256" key="4">
    <source>
        <dbReference type="ARBA" id="ARBA00022759"/>
    </source>
</evidence>
<evidence type="ECO:0000256" key="8">
    <source>
        <dbReference type="HAMAP-Rule" id="MF_01471"/>
    </source>
</evidence>
<reference evidence="20" key="3">
    <citation type="submission" date="2016-04" db="EMBL/GenBank/DDBJ databases">
        <authorList>
            <person name="Evans L.H."/>
            <person name="Alamgir A."/>
            <person name="Owens N."/>
            <person name="Weber N.D."/>
            <person name="Virtaneva K."/>
            <person name="Barbian K."/>
            <person name="Babar A."/>
            <person name="Rosenke K."/>
        </authorList>
    </citation>
    <scope>NUCLEOTIDE SEQUENCE</scope>
    <source>
        <strain evidence="20">P1</strain>
    </source>
</reference>
<reference evidence="25 26" key="4">
    <citation type="journal article" date="2018" name="Proc. Natl. Acad. Sci. U.S.A.">
        <title>Nonmutational mechanism of inheritance in the Archaeon Sulfolobus solfataricus.</title>
        <authorList>
            <person name="Payne S."/>
            <person name="McCarthy S."/>
            <person name="Johnson T."/>
            <person name="North E."/>
            <person name="Blum P."/>
        </authorList>
    </citation>
    <scope>NUCLEOTIDE SEQUENCE [LARGE SCALE GENOMIC DNA]</scope>
    <source>
        <strain evidence="13 25">SARC-H</strain>
        <strain evidence="14 29">SARC-I</strain>
        <strain evidence="16 30">SARC-N</strain>
        <strain evidence="17 31">SARC-O</strain>
        <strain evidence="18 26">SUL120</strain>
        <strain evidence="12 27">SULG</strain>
        <strain evidence="15 28">SULM</strain>
    </source>
</reference>
<dbReference type="GO" id="GO:0004521">
    <property type="term" value="F:RNA endonuclease activity"/>
    <property type="evidence" value="ECO:0007669"/>
    <property type="project" value="InterPro"/>
</dbReference>
<evidence type="ECO:0000313" key="16">
    <source>
        <dbReference type="EMBL" id="AZF79428.1"/>
    </source>
</evidence>
<dbReference type="EMBL" id="CP033238">
    <property type="protein sequence ID" value="AZF76821.1"/>
    <property type="molecule type" value="Genomic_DNA"/>
</dbReference>
<evidence type="ECO:0000313" key="17">
    <source>
        <dbReference type="EMBL" id="AZF82033.1"/>
    </source>
</evidence>
<evidence type="ECO:0000313" key="15">
    <source>
        <dbReference type="EMBL" id="AZF76821.1"/>
    </source>
</evidence>
<dbReference type="PATRIC" id="fig|2287.6.peg.2409"/>
<dbReference type="SUPFAM" id="SSF143430">
    <property type="entry name" value="TTP0101/SSO1404-like"/>
    <property type="match status" value="1"/>
</dbReference>
<dbReference type="Pfam" id="PF09827">
    <property type="entry name" value="CRISPR_Cas2"/>
    <property type="match status" value="1"/>
</dbReference>
<dbReference type="EMBL" id="CP033236">
    <property type="protein sequence ID" value="AZF71578.1"/>
    <property type="molecule type" value="Genomic_DNA"/>
</dbReference>
<dbReference type="NCBIfam" id="TIGR01573">
    <property type="entry name" value="cas2"/>
    <property type="match status" value="1"/>
</dbReference>
<dbReference type="Proteomes" id="UP000033085">
    <property type="component" value="Chromosome"/>
</dbReference>
<dbReference type="KEGG" id="ssoa:SULA_2315"/>
<dbReference type="PATRIC" id="fig|2287.9.peg.1572"/>
<evidence type="ECO:0000313" key="24">
    <source>
        <dbReference type="Proteomes" id="UP000076770"/>
    </source>
</evidence>
<dbReference type="EMBL" id="LT549890">
    <property type="protein sequence ID" value="SAI85080.1"/>
    <property type="molecule type" value="Genomic_DNA"/>
</dbReference>
<dbReference type="Proteomes" id="UP000275843">
    <property type="component" value="Chromosome"/>
</dbReference>
<evidence type="ECO:0000313" key="21">
    <source>
        <dbReference type="Proteomes" id="UP000033057"/>
    </source>
</evidence>
<dbReference type="Proteomes" id="UP000278715">
    <property type="component" value="Chromosome"/>
</dbReference>
<evidence type="ECO:0000256" key="1">
    <source>
        <dbReference type="ARBA" id="ARBA00001946"/>
    </source>
</evidence>
<dbReference type="EC" id="3.1.-.-" evidence="8"/>
<dbReference type="AlphaFoldDB" id="A0A0E3MJ37"/>
<evidence type="ECO:0000313" key="23">
    <source>
        <dbReference type="Proteomes" id="UP000033106"/>
    </source>
</evidence>
<evidence type="ECO:0000313" key="25">
    <source>
        <dbReference type="Proteomes" id="UP000267993"/>
    </source>
</evidence>
<proteinExistence type="inferred from homology"/>
<evidence type="ECO:0000313" key="30">
    <source>
        <dbReference type="Proteomes" id="UP000278715"/>
    </source>
</evidence>
<dbReference type="CDD" id="cd09725">
    <property type="entry name" value="Cas2_I_II_III"/>
    <property type="match status" value="1"/>
</dbReference>
<keyword evidence="3 8" id="KW-0479">Metal-binding</keyword>
<dbReference type="Proteomes" id="UP000273443">
    <property type="component" value="Chromosome"/>
</dbReference>
<dbReference type="EMBL" id="CP033237">
    <property type="protein sequence ID" value="AZF74198.1"/>
    <property type="molecule type" value="Genomic_DNA"/>
</dbReference>
<comment type="cofactor">
    <cofactor evidence="1 8">
        <name>Mg(2+)</name>
        <dbReference type="ChEBI" id="CHEBI:18420"/>
    </cofactor>
</comment>
<dbReference type="KEGG" id="ssol:SULB_2316"/>
<keyword evidence="6 8" id="KW-0460">Magnesium</keyword>
<dbReference type="Proteomes" id="UP000269431">
    <property type="component" value="Chromosome"/>
</dbReference>
<protein>
    <recommendedName>
        <fullName evidence="8">CRISPR-associated endoribonuclease Cas2</fullName>
        <ecNumber evidence="8">3.1.-.-</ecNumber>
    </recommendedName>
</protein>
<evidence type="ECO:0000313" key="20">
    <source>
        <dbReference type="EMBL" id="SAI85080.1"/>
    </source>
</evidence>
<evidence type="ECO:0000313" key="32">
    <source>
        <dbReference type="Proteomes" id="UP000594632"/>
    </source>
</evidence>
<dbReference type="InterPro" id="IPR021127">
    <property type="entry name" value="CRISPR_associated_Cas2"/>
</dbReference>
<evidence type="ECO:0000256" key="7">
    <source>
        <dbReference type="ARBA" id="ARBA00023118"/>
    </source>
</evidence>
<dbReference type="SMR" id="A0A0E3MJ37"/>
<dbReference type="EMBL" id="CP033241">
    <property type="protein sequence ID" value="AZF84615.1"/>
    <property type="molecule type" value="Genomic_DNA"/>
</dbReference>
<dbReference type="Proteomes" id="UP000267993">
    <property type="component" value="Chromosome"/>
</dbReference>
<evidence type="ECO:0000313" key="11">
    <source>
        <dbReference type="EMBL" id="AKA80512.2"/>
    </source>
</evidence>
<dbReference type="EMBL" id="CP050869">
    <property type="protein sequence ID" value="QPG48930.1"/>
    <property type="molecule type" value="Genomic_DNA"/>
</dbReference>
<dbReference type="Gene3D" id="3.30.70.240">
    <property type="match status" value="1"/>
</dbReference>
<dbReference type="Proteomes" id="UP000033057">
    <property type="component" value="Chromosome"/>
</dbReference>
<evidence type="ECO:0000313" key="28">
    <source>
        <dbReference type="Proteomes" id="UP000273443"/>
    </source>
</evidence>
<comment type="similarity">
    <text evidence="8">Belongs to the CRISPR-associated endoribonuclease Cas2 protein family.</text>
</comment>
<reference evidence="11" key="5">
    <citation type="submission" date="2018-10" db="EMBL/GenBank/DDBJ databases">
        <authorList>
            <person name="McCarthy S."/>
            <person name="Gradnigo J."/>
            <person name="Johnson T."/>
            <person name="Payne S."/>
            <person name="Lipzen A."/>
            <person name="Schackwitz W."/>
            <person name="Martin J."/>
            <person name="Moriyama E."/>
            <person name="Blum P."/>
        </authorList>
    </citation>
    <scope>NUCLEOTIDE SEQUENCE</scope>
    <source>
        <strain evidence="9">SARC-B</strain>
        <strain evidence="10">SARC-C</strain>
        <strain evidence="11">SULA</strain>
    </source>
</reference>
<evidence type="ECO:0000313" key="10">
    <source>
        <dbReference type="EMBL" id="AKA77817.2"/>
    </source>
</evidence>
<keyword evidence="4 8" id="KW-0255">Endonuclease</keyword>
<reference evidence="21 22" key="1">
    <citation type="journal article" date="2015" name="Genome Announc.">
        <title>Complete Genome Sequence of Sulfolobus solfataricus Strain 98/2 and Evolved Derivatives.</title>
        <authorList>
            <person name="McCarthy S."/>
            <person name="Gradnigo J."/>
            <person name="Johnson T."/>
            <person name="Payne S."/>
            <person name="Lipzen A."/>
            <person name="Martin J."/>
            <person name="Schackwitz W."/>
            <person name="Moriyama E."/>
            <person name="Blum P."/>
        </authorList>
    </citation>
    <scope>NUCLEOTIDE SEQUENCE [LARGE SCALE GENOMIC DNA]</scope>
    <source>
        <strain evidence="21">98/2 SULC</strain>
        <strain evidence="9">SARC-B</strain>
        <strain evidence="10">SARC-C</strain>
        <strain evidence="11 23">SULA</strain>
        <strain evidence="22">SULB</strain>
    </source>
</reference>
<dbReference type="Proteomes" id="UP000282269">
    <property type="component" value="Chromosome"/>
</dbReference>
<evidence type="ECO:0000313" key="31">
    <source>
        <dbReference type="Proteomes" id="UP000282269"/>
    </source>
</evidence>
<dbReference type="RefSeq" id="WP_009988403.1">
    <property type="nucleotide sequence ID" value="NZ_CP011055.2"/>
</dbReference>
<dbReference type="InterPro" id="IPR019199">
    <property type="entry name" value="Virulence_VapD/CRISPR_Cas2"/>
</dbReference>
<dbReference type="GO" id="GO:0043571">
    <property type="term" value="P:maintenance of CRISPR repeat elements"/>
    <property type="evidence" value="ECO:0007669"/>
    <property type="project" value="UniProtKB-UniRule"/>
</dbReference>
<feature type="binding site" evidence="8">
    <location>
        <position position="10"/>
    </location>
    <ligand>
        <name>Mg(2+)</name>
        <dbReference type="ChEBI" id="CHEBI:18420"/>
        <note>catalytic</note>
    </ligand>
</feature>
<accession>A0A157T1G7</accession>
<dbReference type="GO" id="GO:0046872">
    <property type="term" value="F:metal ion binding"/>
    <property type="evidence" value="ECO:0007669"/>
    <property type="project" value="UniProtKB-UniRule"/>
</dbReference>
<evidence type="ECO:0000313" key="14">
    <source>
        <dbReference type="EMBL" id="AZF74198.1"/>
    </source>
</evidence>
<evidence type="ECO:0000313" key="27">
    <source>
        <dbReference type="Proteomes" id="UP000273194"/>
    </source>
</evidence>
<evidence type="ECO:0000256" key="5">
    <source>
        <dbReference type="ARBA" id="ARBA00022801"/>
    </source>
</evidence>
<dbReference type="PANTHER" id="PTHR34405:SF3">
    <property type="entry name" value="CRISPR-ASSOCIATED ENDORIBONUCLEASE CAS2 3"/>
    <property type="match status" value="1"/>
</dbReference>
<evidence type="ECO:0000256" key="2">
    <source>
        <dbReference type="ARBA" id="ARBA00022722"/>
    </source>
</evidence>
<keyword evidence="7 8" id="KW-0051">Antiviral defense</keyword>
<dbReference type="EMBL" id="CP011057">
    <property type="protein sequence ID" value="AKA80512.2"/>
    <property type="molecule type" value="Genomic_DNA"/>
</dbReference>
<evidence type="ECO:0000313" key="26">
    <source>
        <dbReference type="Proteomes" id="UP000269431"/>
    </source>
</evidence>
<evidence type="ECO:0000313" key="22">
    <source>
        <dbReference type="Proteomes" id="UP000033085"/>
    </source>
</evidence>
<evidence type="ECO:0000313" key="13">
    <source>
        <dbReference type="EMBL" id="AZF71578.1"/>
    </source>
</evidence>
<dbReference type="EMBL" id="CP011056">
    <property type="protein sequence ID" value="AKA77817.2"/>
    <property type="molecule type" value="Genomic_DNA"/>
</dbReference>
<dbReference type="OrthoDB" id="75992at2157"/>
<dbReference type="Proteomes" id="UP000594632">
    <property type="component" value="Chromosome"/>
</dbReference>
<dbReference type="EMBL" id="CP011055">
    <property type="protein sequence ID" value="AKA75124.2"/>
    <property type="molecule type" value="Genomic_DNA"/>
</dbReference>
<comment type="subunit">
    <text evidence="8">Homodimer, forms a heterotetramer with a Cas1 homodimer.</text>
</comment>
<dbReference type="GO" id="GO:0016787">
    <property type="term" value="F:hydrolase activity"/>
    <property type="evidence" value="ECO:0007669"/>
    <property type="project" value="UniProtKB-KW"/>
</dbReference>
<comment type="function">
    <text evidence="8">CRISPR (clustered regularly interspaced short palindromic repeat), is an adaptive immune system that provides protection against mobile genetic elements (viruses, transposable elements and conjugative plasmids). CRISPR clusters contain sequences complementary to antecedent mobile elements and target invading nucleic acids. CRISPR clusters are transcribed and processed into CRISPR RNA (crRNA). Functions as a ssRNA-specific endoribonuclease. Involved in the integration of spacer DNA into the CRISPR cassette.</text>
</comment>
<evidence type="ECO:0000313" key="9">
    <source>
        <dbReference type="EMBL" id="AKA75124.2"/>
    </source>
</evidence>
<dbReference type="GO" id="GO:0051607">
    <property type="term" value="P:defense response to virus"/>
    <property type="evidence" value="ECO:0007669"/>
    <property type="project" value="UniProtKB-UniRule"/>
</dbReference>
<evidence type="ECO:0000313" key="18">
    <source>
        <dbReference type="EMBL" id="AZF84615.1"/>
    </source>
</evidence>